<evidence type="ECO:0000256" key="3">
    <source>
        <dbReference type="ARBA" id="ARBA00022448"/>
    </source>
</evidence>
<evidence type="ECO:0000256" key="9">
    <source>
        <dbReference type="SAM" id="Phobius"/>
    </source>
</evidence>
<organism evidence="11 12">
    <name type="scientific">Pseudomonas antarctica</name>
    <dbReference type="NCBI Taxonomy" id="219572"/>
    <lineage>
        <taxon>Bacteria</taxon>
        <taxon>Pseudomonadati</taxon>
        <taxon>Pseudomonadota</taxon>
        <taxon>Gammaproteobacteria</taxon>
        <taxon>Pseudomonadales</taxon>
        <taxon>Pseudomonadaceae</taxon>
        <taxon>Pseudomonas</taxon>
    </lineage>
</organism>
<evidence type="ECO:0000256" key="5">
    <source>
        <dbReference type="ARBA" id="ARBA00022692"/>
    </source>
</evidence>
<gene>
    <name evidence="11" type="primary">proP_1</name>
    <name evidence="11" type="ORF">PSAN_06550</name>
</gene>
<evidence type="ECO:0000256" key="2">
    <source>
        <dbReference type="ARBA" id="ARBA00008240"/>
    </source>
</evidence>
<feature type="transmembrane region" description="Helical" evidence="9">
    <location>
        <begin position="284"/>
        <end position="305"/>
    </location>
</feature>
<feature type="transmembrane region" description="Helical" evidence="9">
    <location>
        <begin position="62"/>
        <end position="80"/>
    </location>
</feature>
<dbReference type="InterPro" id="IPR005829">
    <property type="entry name" value="Sugar_transporter_CS"/>
</dbReference>
<proteinExistence type="inferred from homology"/>
<keyword evidence="5 9" id="KW-0812">Transmembrane</keyword>
<dbReference type="InterPro" id="IPR011701">
    <property type="entry name" value="MFS"/>
</dbReference>
<dbReference type="InterPro" id="IPR036259">
    <property type="entry name" value="MFS_trans_sf"/>
</dbReference>
<feature type="domain" description="Major facilitator superfamily (MFS) profile" evidence="10">
    <location>
        <begin position="19"/>
        <end position="423"/>
    </location>
</feature>
<dbReference type="PROSITE" id="PS00217">
    <property type="entry name" value="SUGAR_TRANSPORT_2"/>
    <property type="match status" value="1"/>
</dbReference>
<name>A0ABQ6ZV07_9PSED</name>
<comment type="subcellular location">
    <subcellularLocation>
        <location evidence="1">Cell membrane</location>
        <topology evidence="1">Multi-pass membrane protein</topology>
    </subcellularLocation>
</comment>
<feature type="transmembrane region" description="Helical" evidence="9">
    <location>
        <begin position="399"/>
        <end position="418"/>
    </location>
</feature>
<dbReference type="EMBL" id="JXDI01000001">
    <property type="protein sequence ID" value="KAF2408267.1"/>
    <property type="molecule type" value="Genomic_DNA"/>
</dbReference>
<feature type="transmembrane region" description="Helical" evidence="9">
    <location>
        <begin position="314"/>
        <end position="332"/>
    </location>
</feature>
<comment type="similarity">
    <text evidence="2">Belongs to the major facilitator superfamily. Metabolite:H+ Symporter (MHS) family (TC 2.A.1.6) family.</text>
</comment>
<keyword evidence="4" id="KW-1003">Cell membrane</keyword>
<keyword evidence="6" id="KW-0769">Symport</keyword>
<feature type="transmembrane region" description="Helical" evidence="9">
    <location>
        <begin position="20"/>
        <end position="42"/>
    </location>
</feature>
<feature type="transmembrane region" description="Helical" evidence="9">
    <location>
        <begin position="92"/>
        <end position="110"/>
    </location>
</feature>
<keyword evidence="7 9" id="KW-1133">Transmembrane helix</keyword>
<dbReference type="PANTHER" id="PTHR43528">
    <property type="entry name" value="ALPHA-KETOGLUTARATE PERMEASE"/>
    <property type="match status" value="1"/>
</dbReference>
<evidence type="ECO:0000313" key="11">
    <source>
        <dbReference type="EMBL" id="KAF2408267.1"/>
    </source>
</evidence>
<dbReference type="SUPFAM" id="SSF103473">
    <property type="entry name" value="MFS general substrate transporter"/>
    <property type="match status" value="1"/>
</dbReference>
<dbReference type="Proteomes" id="UP000748067">
    <property type="component" value="Unassembled WGS sequence"/>
</dbReference>
<evidence type="ECO:0000313" key="12">
    <source>
        <dbReference type="Proteomes" id="UP000748067"/>
    </source>
</evidence>
<dbReference type="InterPro" id="IPR051084">
    <property type="entry name" value="H+-coupled_symporters"/>
</dbReference>
<feature type="transmembrane region" description="Helical" evidence="9">
    <location>
        <begin position="375"/>
        <end position="393"/>
    </location>
</feature>
<evidence type="ECO:0000259" key="10">
    <source>
        <dbReference type="PROSITE" id="PS50850"/>
    </source>
</evidence>
<feature type="transmembrane region" description="Helical" evidence="9">
    <location>
        <begin position="246"/>
        <end position="272"/>
    </location>
</feature>
<keyword evidence="12" id="KW-1185">Reference proteome</keyword>
<evidence type="ECO:0000256" key="4">
    <source>
        <dbReference type="ARBA" id="ARBA00022475"/>
    </source>
</evidence>
<dbReference type="PANTHER" id="PTHR43528:SF7">
    <property type="entry name" value="MFS TRANSPORTER"/>
    <property type="match status" value="1"/>
</dbReference>
<evidence type="ECO:0000256" key="6">
    <source>
        <dbReference type="ARBA" id="ARBA00022847"/>
    </source>
</evidence>
<reference evidence="11 12" key="1">
    <citation type="submission" date="2015-01" db="EMBL/GenBank/DDBJ databases">
        <title>Genome Sequence of Pseudomonas antarctica CMS 35.</title>
        <authorList>
            <person name="Voget S."/>
            <person name="Chow J."/>
            <person name="Daniel R."/>
            <person name="Streit W."/>
        </authorList>
    </citation>
    <scope>NUCLEOTIDE SEQUENCE [LARGE SCALE GENOMIC DNA]</scope>
    <source>
        <strain evidence="11 12">CMS 35</strain>
    </source>
</reference>
<sequence length="536" mass="57897">MTATFSPQAQRFSRSDYKTLGLAALGGALEIYDFIIFVFFALTLSQLFFPPEMPEWMRLLQSFGIFVTGYLARPLGGILMAHFADHLGRKRVFSLSILMMALPCLLIGIMPTYAQIGYFAPLILLALRVLQGAAVGGEVPSAWTFVAEHAPRNHRGYALGFLQAGLTFGYLLGALTATLLAQVFTPAEILDYAWRFPFLLGGVFGVIGVWLRRWLNETPVFLEMQARRQAAAELPLRTVLREHRGVLLPAMILTCVLTSAVVVLVVITPTMMQKTFGMSPSHTFALSALGIVFLNIGCVLAGLLVDRIGAWRAVLVYSLLLPVGIAVLYASLISGGVWLGAAYAVAGLSCGVVGAVPSVMVGLFPAQVRVSGISFTYNIAYALWASTTPLLLIALMPTSPWICVGYCVVMGAVGGGVWRCSASATHWLPEIQVRKCQSTSVPTKPTTETMVCNTDHTQIVCFSCRPKYSRTIQKPASLTWQKNTEPAPIASATNELWVAAKPAIIGARMPAVVVVATVAEPVAWRRATAINHASSK</sequence>
<evidence type="ECO:0000256" key="7">
    <source>
        <dbReference type="ARBA" id="ARBA00022989"/>
    </source>
</evidence>
<feature type="transmembrane region" description="Helical" evidence="9">
    <location>
        <begin position="192"/>
        <end position="211"/>
    </location>
</feature>
<feature type="transmembrane region" description="Helical" evidence="9">
    <location>
        <begin position="116"/>
        <end position="136"/>
    </location>
</feature>
<feature type="transmembrane region" description="Helical" evidence="9">
    <location>
        <begin position="338"/>
        <end position="363"/>
    </location>
</feature>
<feature type="transmembrane region" description="Helical" evidence="9">
    <location>
        <begin position="157"/>
        <end position="180"/>
    </location>
</feature>
<accession>A0ABQ6ZV07</accession>
<comment type="caution">
    <text evidence="11">The sequence shown here is derived from an EMBL/GenBank/DDBJ whole genome shotgun (WGS) entry which is preliminary data.</text>
</comment>
<dbReference type="Pfam" id="PF07690">
    <property type="entry name" value="MFS_1"/>
    <property type="match status" value="1"/>
</dbReference>
<evidence type="ECO:0000256" key="8">
    <source>
        <dbReference type="ARBA" id="ARBA00023136"/>
    </source>
</evidence>
<keyword evidence="8 9" id="KW-0472">Membrane</keyword>
<dbReference type="PROSITE" id="PS50850">
    <property type="entry name" value="MFS"/>
    <property type="match status" value="1"/>
</dbReference>
<keyword evidence="3" id="KW-0813">Transport</keyword>
<dbReference type="Gene3D" id="1.20.1250.20">
    <property type="entry name" value="MFS general substrate transporter like domains"/>
    <property type="match status" value="1"/>
</dbReference>
<protein>
    <submittedName>
        <fullName evidence="11">Proline/betaine transporter</fullName>
    </submittedName>
</protein>
<evidence type="ECO:0000256" key="1">
    <source>
        <dbReference type="ARBA" id="ARBA00004651"/>
    </source>
</evidence>
<dbReference type="InterPro" id="IPR020846">
    <property type="entry name" value="MFS_dom"/>
</dbReference>